<evidence type="ECO:0000313" key="1">
    <source>
        <dbReference type="EMBL" id="KAJ6810203.1"/>
    </source>
</evidence>
<evidence type="ECO:0000313" key="3">
    <source>
        <dbReference type="Proteomes" id="UP001140949"/>
    </source>
</evidence>
<accession>A0AAX6F1M8</accession>
<gene>
    <name evidence="1" type="ORF">M6B38_158285</name>
    <name evidence="2" type="ORF">M6B38_158290</name>
</gene>
<protein>
    <submittedName>
        <fullName evidence="2">Uncharacterized protein</fullName>
    </submittedName>
</protein>
<dbReference type="Proteomes" id="UP001140949">
    <property type="component" value="Unassembled WGS sequence"/>
</dbReference>
<dbReference type="AlphaFoldDB" id="A0AAX6F1M8"/>
<name>A0AAX6F1M8_IRIPA</name>
<reference evidence="2" key="2">
    <citation type="submission" date="2023-04" db="EMBL/GenBank/DDBJ databases">
        <authorList>
            <person name="Bruccoleri R.E."/>
            <person name="Oakeley E.J."/>
            <person name="Faust A.-M."/>
            <person name="Dessus-Babus S."/>
            <person name="Altorfer M."/>
            <person name="Burckhardt D."/>
            <person name="Oertli M."/>
            <person name="Naumann U."/>
            <person name="Petersen F."/>
            <person name="Wong J."/>
        </authorList>
    </citation>
    <scope>NUCLEOTIDE SEQUENCE</scope>
    <source>
        <strain evidence="2">GSM-AAB239-AS_SAM_17_03QT</strain>
        <tissue evidence="2">Leaf</tissue>
    </source>
</reference>
<proteinExistence type="predicted"/>
<dbReference type="EMBL" id="JANAVB010032616">
    <property type="protein sequence ID" value="KAJ6810203.1"/>
    <property type="molecule type" value="Genomic_DNA"/>
</dbReference>
<reference evidence="2" key="1">
    <citation type="journal article" date="2023" name="GigaByte">
        <title>Genome assembly of the bearded iris, Iris pallida Lam.</title>
        <authorList>
            <person name="Bruccoleri R.E."/>
            <person name="Oakeley E.J."/>
            <person name="Faust A.M.E."/>
            <person name="Altorfer M."/>
            <person name="Dessus-Babus S."/>
            <person name="Burckhardt D."/>
            <person name="Oertli M."/>
            <person name="Naumann U."/>
            <person name="Petersen F."/>
            <person name="Wong J."/>
        </authorList>
    </citation>
    <scope>NUCLEOTIDE SEQUENCE</scope>
    <source>
        <strain evidence="2">GSM-AAB239-AS_SAM_17_03QT</strain>
    </source>
</reference>
<sequence length="72" mass="8251">MMLSFSLNSSNCSDPLDLGFLWSDLVDRPLHVVILVCMLRSVMFLVDSSRSVDRCLFCGCVIIFSEEFLQIW</sequence>
<keyword evidence="3" id="KW-1185">Reference proteome</keyword>
<comment type="caution">
    <text evidence="2">The sequence shown here is derived from an EMBL/GenBank/DDBJ whole genome shotgun (WGS) entry which is preliminary data.</text>
</comment>
<organism evidence="2 3">
    <name type="scientific">Iris pallida</name>
    <name type="common">Sweet iris</name>
    <dbReference type="NCBI Taxonomy" id="29817"/>
    <lineage>
        <taxon>Eukaryota</taxon>
        <taxon>Viridiplantae</taxon>
        <taxon>Streptophyta</taxon>
        <taxon>Embryophyta</taxon>
        <taxon>Tracheophyta</taxon>
        <taxon>Spermatophyta</taxon>
        <taxon>Magnoliopsida</taxon>
        <taxon>Liliopsida</taxon>
        <taxon>Asparagales</taxon>
        <taxon>Iridaceae</taxon>
        <taxon>Iridoideae</taxon>
        <taxon>Irideae</taxon>
        <taxon>Iris</taxon>
    </lineage>
</organism>
<evidence type="ECO:0000313" key="2">
    <source>
        <dbReference type="EMBL" id="KAJ6810204.1"/>
    </source>
</evidence>
<dbReference type="EMBL" id="JANAVB010032616">
    <property type="protein sequence ID" value="KAJ6810204.1"/>
    <property type="molecule type" value="Genomic_DNA"/>
</dbReference>